<dbReference type="PANTHER" id="PTHR12894">
    <property type="entry name" value="CNH DOMAIN CONTAINING"/>
    <property type="match status" value="1"/>
</dbReference>
<keyword evidence="3" id="KW-0963">Cytoplasm</keyword>
<evidence type="ECO:0000256" key="2">
    <source>
        <dbReference type="ARBA" id="ARBA00022448"/>
    </source>
</evidence>
<keyword evidence="4" id="KW-0653">Protein transport</keyword>
<dbReference type="AlphaFoldDB" id="A0A4V1J362"/>
<evidence type="ECO:0000259" key="6">
    <source>
        <dbReference type="PROSITE" id="PS50219"/>
    </source>
</evidence>
<name>A0A4V1J362_9ASCO</name>
<keyword evidence="8" id="KW-1185">Reference proteome</keyword>
<evidence type="ECO:0000256" key="3">
    <source>
        <dbReference type="ARBA" id="ARBA00022490"/>
    </source>
</evidence>
<dbReference type="GO" id="GO:0016020">
    <property type="term" value="C:membrane"/>
    <property type="evidence" value="ECO:0007669"/>
    <property type="project" value="TreeGrafter"/>
</dbReference>
<proteinExistence type="predicted"/>
<dbReference type="InterPro" id="IPR001180">
    <property type="entry name" value="CNH_dom"/>
</dbReference>
<sequence>MDPEPGPPLTADTSESSPGLTTTDALDAGSTGSEPLLPPIGPNAAVSCGSDEIPQNPPKDTKQLQENAQNAREQVENEQKTESVDLLAETAAVHESGLDFVLAPLAPQETRASAPETPETPLPSGYRIRQLETLLSTETGSICAVAAHKSNLYIGTTKSQLFHLHLFEDAEEYLLITQLTVGSCGTALVAKILLLPDVELCLVVCNKTLHAYLLPELSPCSVGKIRPVEDILMLSQAENSRVKSKMDKIVVFTATRIRLIQMSADAAKLLKDIPYTGSVCGVSSAAGALANYSNICLVANGTNYDVVDIQQTRRIPLSEFNPNRVVFFDALHVIAPLVVPFYAADKPGNPEEYLLPVCSDAASSMAQFVNAEGEVIRGTLIWRREGYPTGGLAVEWPYVVGLFYNDTDKAMRLCWDSLETLESQYSCEISRVCPGLTAAATVELGFLVYDGELLDLLQLQSCVDRRRVSQIKQYKQTRVALLGGTALYFLDRISAAAEELQCIRNALYEEKTVGASSCTRLKRFAEINVHLWPVYVAVLLLAGQFEEVKVVVRRQHENGRNAARAGQKVDPRLLLLFGDAVPVSGNFWAGFAVPSVVLDLRKHSKPAPAFQRWVIDEIYGNHELYGPEIGAHFRMYMYTAAGRDTAEILELVDSEKDAWTTPNAENDALLDAFMENAQYVAVLHIYGLRQAAGIQMRQWSQLTVELGLALLDGLRQLCAADAAYQCQTASPNVAEVVFQLLRHVDNENYFARSLLQLLQLQPEAGLALLRKNPGGAFQPRIKTILAGLLQLVPLDRLFAALKLEYAEQAFLHALDAQHDYAVHAADLAAELAAHIEVVHFDAAYTALAALFVEFRTAVDLRDSAWPKLTWIEFLHIHGPASTCGELAHAYLRLYEVQVLLSVCSETRLALGRTGDVWRYMELARDKDETHVAFLLDQRDYSAAEWAAAHGSLPLPRTTIYPRQQLAPVVRQPVLATARARKALLQILAHYLLLGDDAARHAAVSHMLGSWGGLFSVQQVLDAVPDELPLWSVGRFLTHAMVALRQEHVDSTARKVLSRRDAKISGQLLREFETALEESAGNK</sequence>
<dbReference type="EMBL" id="ML004449">
    <property type="protein sequence ID" value="RKP30949.1"/>
    <property type="molecule type" value="Genomic_DNA"/>
</dbReference>
<evidence type="ECO:0000313" key="8">
    <source>
        <dbReference type="Proteomes" id="UP000268321"/>
    </source>
</evidence>
<dbReference type="PANTHER" id="PTHR12894:SF27">
    <property type="entry name" value="TRANSFORMING GROWTH FACTOR-BETA RECEPTOR-ASSOCIATED PROTEIN 1"/>
    <property type="match status" value="1"/>
</dbReference>
<evidence type="ECO:0000256" key="5">
    <source>
        <dbReference type="SAM" id="MobiDB-lite"/>
    </source>
</evidence>
<dbReference type="PROSITE" id="PS50219">
    <property type="entry name" value="CNH"/>
    <property type="match status" value="1"/>
</dbReference>
<dbReference type="InterPro" id="IPR032914">
    <property type="entry name" value="Vam6/VPS39/TRAP1"/>
</dbReference>
<dbReference type="GO" id="GO:0015031">
    <property type="term" value="P:protein transport"/>
    <property type="evidence" value="ECO:0007669"/>
    <property type="project" value="UniProtKB-KW"/>
</dbReference>
<keyword evidence="2" id="KW-0813">Transport</keyword>
<dbReference type="GO" id="GO:0006914">
    <property type="term" value="P:autophagy"/>
    <property type="evidence" value="ECO:0007669"/>
    <property type="project" value="TreeGrafter"/>
</dbReference>
<dbReference type="GO" id="GO:0005737">
    <property type="term" value="C:cytoplasm"/>
    <property type="evidence" value="ECO:0007669"/>
    <property type="project" value="UniProtKB-SubCell"/>
</dbReference>
<protein>
    <recommendedName>
        <fullName evidence="6">CNH domain-containing protein</fullName>
    </recommendedName>
</protein>
<feature type="domain" description="CNH" evidence="6">
    <location>
        <begin position="139"/>
        <end position="442"/>
    </location>
</feature>
<evidence type="ECO:0000256" key="4">
    <source>
        <dbReference type="ARBA" id="ARBA00022927"/>
    </source>
</evidence>
<organism evidence="7 8">
    <name type="scientific">Metschnikowia bicuspidata</name>
    <dbReference type="NCBI Taxonomy" id="27322"/>
    <lineage>
        <taxon>Eukaryota</taxon>
        <taxon>Fungi</taxon>
        <taxon>Dikarya</taxon>
        <taxon>Ascomycota</taxon>
        <taxon>Saccharomycotina</taxon>
        <taxon>Pichiomycetes</taxon>
        <taxon>Metschnikowiaceae</taxon>
        <taxon>Metschnikowia</taxon>
    </lineage>
</organism>
<feature type="compositionally biased region" description="Basic and acidic residues" evidence="5">
    <location>
        <begin position="73"/>
        <end position="83"/>
    </location>
</feature>
<gene>
    <name evidence="7" type="ORF">METBISCDRAFT_26994</name>
</gene>
<feature type="region of interest" description="Disordered" evidence="5">
    <location>
        <begin position="1"/>
        <end position="83"/>
    </location>
</feature>
<reference evidence="8" key="1">
    <citation type="journal article" date="2018" name="Nat. Microbiol.">
        <title>Leveraging single-cell genomics to expand the fungal tree of life.</title>
        <authorList>
            <person name="Ahrendt S.R."/>
            <person name="Quandt C.A."/>
            <person name="Ciobanu D."/>
            <person name="Clum A."/>
            <person name="Salamov A."/>
            <person name="Andreopoulos B."/>
            <person name="Cheng J.F."/>
            <person name="Woyke T."/>
            <person name="Pelin A."/>
            <person name="Henrissat B."/>
            <person name="Reynolds N.K."/>
            <person name="Benny G.L."/>
            <person name="Smith M.E."/>
            <person name="James T.Y."/>
            <person name="Grigoriev I.V."/>
        </authorList>
    </citation>
    <scope>NUCLEOTIDE SEQUENCE [LARGE SCALE GENOMIC DNA]</scope>
    <source>
        <strain evidence="8">Baker2002</strain>
    </source>
</reference>
<evidence type="ECO:0000256" key="1">
    <source>
        <dbReference type="ARBA" id="ARBA00004496"/>
    </source>
</evidence>
<dbReference type="GO" id="GO:0034058">
    <property type="term" value="P:endosomal vesicle fusion"/>
    <property type="evidence" value="ECO:0007669"/>
    <property type="project" value="TreeGrafter"/>
</dbReference>
<dbReference type="OrthoDB" id="5325112at2759"/>
<dbReference type="Proteomes" id="UP000268321">
    <property type="component" value="Unassembled WGS sequence"/>
</dbReference>
<comment type="subcellular location">
    <subcellularLocation>
        <location evidence="1">Cytoplasm</location>
    </subcellularLocation>
</comment>
<evidence type="ECO:0000313" key="7">
    <source>
        <dbReference type="EMBL" id="RKP30949.1"/>
    </source>
</evidence>
<accession>A0A4V1J362</accession>
<feature type="compositionally biased region" description="Polar residues" evidence="5">
    <location>
        <begin position="11"/>
        <end position="24"/>
    </location>
</feature>